<evidence type="ECO:0000313" key="1">
    <source>
        <dbReference type="EMBL" id="QHU29924.1"/>
    </source>
</evidence>
<reference evidence="1" key="1">
    <citation type="journal article" date="2020" name="Nature">
        <title>Giant virus diversity and host interactions through global metagenomics.</title>
        <authorList>
            <person name="Schulz F."/>
            <person name="Roux S."/>
            <person name="Paez-Espino D."/>
            <person name="Jungbluth S."/>
            <person name="Walsh D.A."/>
            <person name="Denef V.J."/>
            <person name="McMahon K.D."/>
            <person name="Konstantinidis K.T."/>
            <person name="Eloe-Fadrosh E.A."/>
            <person name="Kyrpides N.C."/>
            <person name="Woyke T."/>
        </authorList>
    </citation>
    <scope>NUCLEOTIDE SEQUENCE</scope>
    <source>
        <strain evidence="1">GVMAG-M-3300027810-10</strain>
    </source>
</reference>
<accession>A0A6C0LK52</accession>
<dbReference type="EMBL" id="MN740499">
    <property type="protein sequence ID" value="QHU29924.1"/>
    <property type="molecule type" value="Genomic_DNA"/>
</dbReference>
<proteinExistence type="predicted"/>
<name>A0A6C0LK52_9ZZZZ</name>
<protein>
    <submittedName>
        <fullName evidence="1">Uncharacterized protein</fullName>
    </submittedName>
</protein>
<organism evidence="1">
    <name type="scientific">viral metagenome</name>
    <dbReference type="NCBI Taxonomy" id="1070528"/>
    <lineage>
        <taxon>unclassified sequences</taxon>
        <taxon>metagenomes</taxon>
        <taxon>organismal metagenomes</taxon>
    </lineage>
</organism>
<dbReference type="AlphaFoldDB" id="A0A6C0LK52"/>
<sequence>MSDILNIIHELANCYDNEKDQTVKNILEYFHKKGVHVKSNHILIKINDQPKPRGRPKKTFKVLIDTHEENENVQMRYVSNDEYNRVYKN</sequence>